<dbReference type="Pfam" id="PF03544">
    <property type="entry name" value="TonB_C"/>
    <property type="match status" value="1"/>
</dbReference>
<dbReference type="KEGG" id="bomb:GT348_08190"/>
<dbReference type="SUPFAM" id="SSF74653">
    <property type="entry name" value="TolA/TonB C-terminal domain"/>
    <property type="match status" value="1"/>
</dbReference>
<dbReference type="PANTHER" id="PTHR33446:SF2">
    <property type="entry name" value="PROTEIN TONB"/>
    <property type="match status" value="1"/>
</dbReference>
<evidence type="ECO:0000256" key="8">
    <source>
        <dbReference type="ARBA" id="ARBA00022989"/>
    </source>
</evidence>
<dbReference type="PANTHER" id="PTHR33446">
    <property type="entry name" value="PROTEIN TONB-RELATED"/>
    <property type="match status" value="1"/>
</dbReference>
<dbReference type="EMBL" id="CP047652">
    <property type="protein sequence ID" value="QHI96455.1"/>
    <property type="molecule type" value="Genomic_DNA"/>
</dbReference>
<dbReference type="InterPro" id="IPR051045">
    <property type="entry name" value="TonB-dependent_transducer"/>
</dbReference>
<keyword evidence="7" id="KW-0653">Protein transport</keyword>
<keyword evidence="4" id="KW-1003">Cell membrane</keyword>
<feature type="compositionally biased region" description="Low complexity" evidence="10">
    <location>
        <begin position="84"/>
        <end position="108"/>
    </location>
</feature>
<evidence type="ECO:0000256" key="9">
    <source>
        <dbReference type="ARBA" id="ARBA00023136"/>
    </source>
</evidence>
<dbReference type="InterPro" id="IPR037682">
    <property type="entry name" value="TonB_C"/>
</dbReference>
<protein>
    <submittedName>
        <fullName evidence="13">TonB family protein</fullName>
    </submittedName>
</protein>
<feature type="region of interest" description="Disordered" evidence="10">
    <location>
        <begin position="55"/>
        <end position="186"/>
    </location>
</feature>
<evidence type="ECO:0000259" key="12">
    <source>
        <dbReference type="PROSITE" id="PS52015"/>
    </source>
</evidence>
<feature type="compositionally biased region" description="Basic residues" evidence="10">
    <location>
        <begin position="165"/>
        <end position="174"/>
    </location>
</feature>
<dbReference type="NCBIfam" id="TIGR01352">
    <property type="entry name" value="tonB_Cterm"/>
    <property type="match status" value="1"/>
</dbReference>
<evidence type="ECO:0000256" key="2">
    <source>
        <dbReference type="ARBA" id="ARBA00006555"/>
    </source>
</evidence>
<dbReference type="Proteomes" id="UP000463975">
    <property type="component" value="Chromosome"/>
</dbReference>
<feature type="transmembrane region" description="Helical" evidence="11">
    <location>
        <begin position="12"/>
        <end position="32"/>
    </location>
</feature>
<accession>A0A6P1NCR4</accession>
<keyword evidence="5" id="KW-0997">Cell inner membrane</keyword>
<name>A0A6P1NCR4_9PROT</name>
<evidence type="ECO:0000256" key="1">
    <source>
        <dbReference type="ARBA" id="ARBA00004383"/>
    </source>
</evidence>
<dbReference type="InterPro" id="IPR006260">
    <property type="entry name" value="TonB/TolA_C"/>
</dbReference>
<dbReference type="GO" id="GO:0055085">
    <property type="term" value="P:transmembrane transport"/>
    <property type="evidence" value="ECO:0007669"/>
    <property type="project" value="InterPro"/>
</dbReference>
<evidence type="ECO:0000256" key="11">
    <source>
        <dbReference type="SAM" id="Phobius"/>
    </source>
</evidence>
<comment type="subcellular location">
    <subcellularLocation>
        <location evidence="1">Cell inner membrane</location>
        <topology evidence="1">Single-pass membrane protein</topology>
        <orientation evidence="1">Periplasmic side</orientation>
    </subcellularLocation>
</comment>
<dbReference type="PROSITE" id="PS52015">
    <property type="entry name" value="TONB_CTD"/>
    <property type="match status" value="1"/>
</dbReference>
<sequence length="299" mass="32107">MMRPDTIVESPLIGPSILSILVHLMALILILYRAPIIHGTPDDINQPQVEMVFDAPPSKQGLKGPQVHNPGSDAPAVSAPPVPQESTPASVVPSPETPSSTPAPVAPSGDLAQAPEIKRPLTPATPKAVHRNPISKKPSPRQRNTHSNPFSHPMDLSFSGEPSPRKRRHGRKGGSRGPVDFSLGPLSVNGKINAPYRTRNHIKGVSSDYGSEVDRWIRAHMFYPDEAAQAGEDGPSSVHVVIDRTGHVRSVRLTNQSGSYSLDAATVGMFQGAQLPPVPPDMSGDHFDLDVTINYILIH</sequence>
<evidence type="ECO:0000256" key="5">
    <source>
        <dbReference type="ARBA" id="ARBA00022519"/>
    </source>
</evidence>
<dbReference type="GO" id="GO:0098797">
    <property type="term" value="C:plasma membrane protein complex"/>
    <property type="evidence" value="ECO:0007669"/>
    <property type="project" value="TreeGrafter"/>
</dbReference>
<keyword evidence="6 11" id="KW-0812">Transmembrane</keyword>
<dbReference type="GO" id="GO:0031992">
    <property type="term" value="F:energy transducer activity"/>
    <property type="evidence" value="ECO:0007669"/>
    <property type="project" value="TreeGrafter"/>
</dbReference>
<proteinExistence type="inferred from homology"/>
<evidence type="ECO:0000313" key="13">
    <source>
        <dbReference type="EMBL" id="QHI96455.1"/>
    </source>
</evidence>
<dbReference type="Gene3D" id="3.30.1150.10">
    <property type="match status" value="1"/>
</dbReference>
<evidence type="ECO:0000256" key="10">
    <source>
        <dbReference type="SAM" id="MobiDB-lite"/>
    </source>
</evidence>
<dbReference type="AlphaFoldDB" id="A0A6P1NCR4"/>
<organism evidence="13 14">
    <name type="scientific">Aristophania vespae</name>
    <dbReference type="NCBI Taxonomy" id="2697033"/>
    <lineage>
        <taxon>Bacteria</taxon>
        <taxon>Pseudomonadati</taxon>
        <taxon>Pseudomonadota</taxon>
        <taxon>Alphaproteobacteria</taxon>
        <taxon>Acetobacterales</taxon>
        <taxon>Acetobacteraceae</taxon>
        <taxon>Aristophania</taxon>
    </lineage>
</organism>
<feature type="domain" description="TonB C-terminal" evidence="12">
    <location>
        <begin position="208"/>
        <end position="299"/>
    </location>
</feature>
<evidence type="ECO:0000256" key="4">
    <source>
        <dbReference type="ARBA" id="ARBA00022475"/>
    </source>
</evidence>
<gene>
    <name evidence="13" type="ORF">GT348_08190</name>
</gene>
<feature type="compositionally biased region" description="Basic residues" evidence="10">
    <location>
        <begin position="128"/>
        <end position="144"/>
    </location>
</feature>
<evidence type="ECO:0000256" key="6">
    <source>
        <dbReference type="ARBA" id="ARBA00022692"/>
    </source>
</evidence>
<evidence type="ECO:0000313" key="14">
    <source>
        <dbReference type="Proteomes" id="UP000463975"/>
    </source>
</evidence>
<dbReference type="GO" id="GO:0015031">
    <property type="term" value="P:protein transport"/>
    <property type="evidence" value="ECO:0007669"/>
    <property type="project" value="UniProtKB-KW"/>
</dbReference>
<evidence type="ECO:0000256" key="7">
    <source>
        <dbReference type="ARBA" id="ARBA00022927"/>
    </source>
</evidence>
<comment type="similarity">
    <text evidence="2">Belongs to the TonB family.</text>
</comment>
<keyword evidence="14" id="KW-1185">Reference proteome</keyword>
<keyword evidence="9 11" id="KW-0472">Membrane</keyword>
<reference evidence="13 14" key="1">
    <citation type="submission" date="2020-01" db="EMBL/GenBank/DDBJ databases">
        <title>Genome sequencing of strain KACC 21507.</title>
        <authorList>
            <person name="Heo J."/>
            <person name="Kim S.-J."/>
            <person name="Kim J.-S."/>
            <person name="Hong S.-B."/>
            <person name="Kwon S.-W."/>
        </authorList>
    </citation>
    <scope>NUCLEOTIDE SEQUENCE [LARGE SCALE GENOMIC DNA]</scope>
    <source>
        <strain evidence="13 14">KACC 21507</strain>
    </source>
</reference>
<keyword evidence="8 11" id="KW-1133">Transmembrane helix</keyword>
<keyword evidence="3" id="KW-0813">Transport</keyword>
<evidence type="ECO:0000256" key="3">
    <source>
        <dbReference type="ARBA" id="ARBA00022448"/>
    </source>
</evidence>